<accession>A0A011VVL2</accession>
<sequence length="216" mass="25800">MDKNYKPYIKNVTEEYDDSAEGYKMRDEMKAYRKKTFLSWTIGLFLAVNLFLLLPYGSSLIIDFKKILMNEPPHANLKEVLPFVGLPIIVTTIMSLLIGFVKYDGALKSQHSPYKQYNIRKPDEYLRYKNTFRFTETSVFFDGRYIFGRMFYKDIEIFVTDDYYYIIHDNGYIMQDYENIIQDNKKYRMDISGFECEPEQFLKFMESKGVRVITDK</sequence>
<gene>
    <name evidence="2" type="ORF">RASY3_15870</name>
</gene>
<dbReference type="Proteomes" id="UP000021369">
    <property type="component" value="Unassembled WGS sequence"/>
</dbReference>
<comment type="caution">
    <text evidence="2">The sequence shown here is derived from an EMBL/GenBank/DDBJ whole genome shotgun (WGS) entry which is preliminary data.</text>
</comment>
<proteinExistence type="predicted"/>
<name>A0A011VVL2_RUMAL</name>
<evidence type="ECO:0000313" key="2">
    <source>
        <dbReference type="EMBL" id="EXM38618.1"/>
    </source>
</evidence>
<dbReference type="AlphaFoldDB" id="A0A011VVL2"/>
<dbReference type="EMBL" id="JEOB01000004">
    <property type="protein sequence ID" value="EXM38618.1"/>
    <property type="molecule type" value="Genomic_DNA"/>
</dbReference>
<evidence type="ECO:0000256" key="1">
    <source>
        <dbReference type="SAM" id="Phobius"/>
    </source>
</evidence>
<dbReference type="RefSeq" id="WP_037289712.1">
    <property type="nucleotide sequence ID" value="NZ_JEOB01000004.1"/>
</dbReference>
<dbReference type="PATRIC" id="fig|1341156.4.peg.2773"/>
<reference evidence="2 3" key="1">
    <citation type="submission" date="2013-06" db="EMBL/GenBank/DDBJ databases">
        <title>Rumen cellulosomics: divergent fiber-degrading strategies revealed by comparative genome-wide analysis of six Ruminococcal strains.</title>
        <authorList>
            <person name="Dassa B."/>
            <person name="Borovok I."/>
            <person name="Lamed R."/>
            <person name="Flint H."/>
            <person name="Yeoman C.J."/>
            <person name="White B."/>
            <person name="Bayer E.A."/>
        </authorList>
    </citation>
    <scope>NUCLEOTIDE SEQUENCE [LARGE SCALE GENOMIC DNA]</scope>
    <source>
        <strain evidence="2 3">SY3</strain>
    </source>
</reference>
<organism evidence="2 3">
    <name type="scientific">Ruminococcus albus SY3</name>
    <dbReference type="NCBI Taxonomy" id="1341156"/>
    <lineage>
        <taxon>Bacteria</taxon>
        <taxon>Bacillati</taxon>
        <taxon>Bacillota</taxon>
        <taxon>Clostridia</taxon>
        <taxon>Eubacteriales</taxon>
        <taxon>Oscillospiraceae</taxon>
        <taxon>Ruminococcus</taxon>
    </lineage>
</organism>
<keyword evidence="1" id="KW-1133">Transmembrane helix</keyword>
<keyword evidence="3" id="KW-1185">Reference proteome</keyword>
<dbReference type="OrthoDB" id="9833877at2"/>
<protein>
    <recommendedName>
        <fullName evidence="4">YcxB-like protein domain-containing protein</fullName>
    </recommendedName>
</protein>
<evidence type="ECO:0008006" key="4">
    <source>
        <dbReference type="Google" id="ProtNLM"/>
    </source>
</evidence>
<keyword evidence="1" id="KW-0472">Membrane</keyword>
<keyword evidence="1" id="KW-0812">Transmembrane</keyword>
<feature type="transmembrane region" description="Helical" evidence="1">
    <location>
        <begin position="81"/>
        <end position="101"/>
    </location>
</feature>
<feature type="transmembrane region" description="Helical" evidence="1">
    <location>
        <begin position="37"/>
        <end position="61"/>
    </location>
</feature>
<evidence type="ECO:0000313" key="3">
    <source>
        <dbReference type="Proteomes" id="UP000021369"/>
    </source>
</evidence>